<keyword evidence="4" id="KW-1185">Reference proteome</keyword>
<dbReference type="Pfam" id="PF07530">
    <property type="entry name" value="PRE_C2HC"/>
    <property type="match status" value="1"/>
</dbReference>
<feature type="domain" description="Pre-C2HC" evidence="2">
    <location>
        <begin position="764"/>
        <end position="832"/>
    </location>
</feature>
<organism evidence="3 4">
    <name type="scientific">Aphis glycines</name>
    <name type="common">Soybean aphid</name>
    <dbReference type="NCBI Taxonomy" id="307491"/>
    <lineage>
        <taxon>Eukaryota</taxon>
        <taxon>Metazoa</taxon>
        <taxon>Ecdysozoa</taxon>
        <taxon>Arthropoda</taxon>
        <taxon>Hexapoda</taxon>
        <taxon>Insecta</taxon>
        <taxon>Pterygota</taxon>
        <taxon>Neoptera</taxon>
        <taxon>Paraneoptera</taxon>
        <taxon>Hemiptera</taxon>
        <taxon>Sternorrhyncha</taxon>
        <taxon>Aphidomorpha</taxon>
        <taxon>Aphidoidea</taxon>
        <taxon>Aphididae</taxon>
        <taxon>Aphidini</taxon>
        <taxon>Aphis</taxon>
        <taxon>Aphis</taxon>
    </lineage>
</organism>
<dbReference type="Gene3D" id="3.60.10.10">
    <property type="entry name" value="Endonuclease/exonuclease/phosphatase"/>
    <property type="match status" value="1"/>
</dbReference>
<dbReference type="OrthoDB" id="7474049at2759"/>
<accession>A0A6G0T5D5</accession>
<gene>
    <name evidence="3" type="ORF">AGLY_014092</name>
</gene>
<dbReference type="SUPFAM" id="SSF56219">
    <property type="entry name" value="DNase I-like"/>
    <property type="match status" value="1"/>
</dbReference>
<evidence type="ECO:0000259" key="2">
    <source>
        <dbReference type="SMART" id="SM00596"/>
    </source>
</evidence>
<dbReference type="Pfam" id="PF14529">
    <property type="entry name" value="Exo_endo_phos_2"/>
    <property type="match status" value="1"/>
</dbReference>
<feature type="compositionally biased region" description="Polar residues" evidence="1">
    <location>
        <begin position="936"/>
        <end position="945"/>
    </location>
</feature>
<dbReference type="InterPro" id="IPR036691">
    <property type="entry name" value="Endo/exonu/phosph_ase_sf"/>
</dbReference>
<feature type="compositionally biased region" description="Low complexity" evidence="1">
    <location>
        <begin position="946"/>
        <end position="955"/>
    </location>
</feature>
<dbReference type="PANTHER" id="PTHR33273">
    <property type="entry name" value="DOMAIN-CONTAINING PROTEIN, PUTATIVE-RELATED"/>
    <property type="match status" value="1"/>
</dbReference>
<dbReference type="SMART" id="SM00596">
    <property type="entry name" value="PRE_C2HC"/>
    <property type="match status" value="1"/>
</dbReference>
<sequence length="1324" mass="150163">MSDSKPFLKHKGGAEKARAKNKKLLLESSAKCLKLTDMFKTKKTEITDKIIKTESLALVETKSSIDMVETESSIDMVETESSEIFAVEKNTNIFFFSKPKSCNLDLFYEYHPKQPYEELPFKLKKAYYCPDNTQRQWLSYNSIKKALYCYICLVFFPHSNAFTEGMVTWSHTYQRIEEHENSKDHTDAAEAYFLNSTKKNIDFLLFSKQKSLRKEQIKQNRQILEYIIDVIKLIGKRGLSYRGNQCESAYMLDSLSTDHGHFLDILLLLGKYDIHLNDHLKTIIEKSKKAHESGSKGRGELITFISKNTLNVIIDSISCIIKNKISDAVREARMYSVEIDTTQDISVMDQCAVVIRYVDKNCVKVNEKLIALVECSNSSGHGMFELLQTVLKNNNLNLEMCIGNATDDAANMQAITDVTKCSLEAASLFTLLNNAAVFFKESHKRMSLWKNVVGEKEQRRLQKAGDTRWWAKESALNNIFGSPIDGFNKLVNDALKRLIIIQRDCKGIQLVANKFVKWASTELENKLDEVDVDDLIVEDHLPEIRSRKRKLLPGEVSQDQPIVNVYQRFTVEVHNVILDKIVCKIKERFTGNEMLYSDLSYLSPINFVDITANGLPSTALNELCKKLVIFDNHFNATALKSELLNFAKNWDSLKKTLPEFYLENKNTNITFENYGSSDEFEECDTQNAIKTSYLCAALIEKIGVDNFFCKSSADSLKIQTANPEAYRTLIHFLRDQNAQFHTYQLREDKPTRVVLRNLHPTTSTELIKSELELRLFEVRKVTNVLHKSSKSPLPLFFVDLKPTDHSNDIFKLSSFLHTKIKVEEPYKPKIISQCLNCQDYGHTRAYCRYPARCVRCSAFHPSSECTKTRETAAKCALCSGNHPANYRGCSVYKELQRRKTPTTKSNFLYDNIKHNVNNNNVKANHPLPTSFGNNSAASSKTYAQATSSQPSQSSPSTPPPSDLTVTISSFVDELKSLINPLIALLTQSVLFDKRIDIALISETHFTEYSYISIPGYCLIKSNHPDGTAHGGAAILIKSSLKYYSLVNYSQNHFQSCAISIKINNIPVAIAAIYSPPKHNLTIDNLTDFFDSTANNFIIGGDYNAKHQSWGCRVTNSRGNLLYNFTNMKKYKILAPPGPTYWPTSVRKKPDILDIFVTKIPSNLYYSINNILDLNSDHSSVILNIDVTPQARSISLKLFTAATNRLKFHNIIAEEINLKISLKSAQEIDDAVNYLTTLIQSAASKSDTLNTTKNSAHNHSFVSEQVRSLIVEKRRARARYQITRLPSHKSAYNRLANSLKKLLAKNKADMYEQKLTSLSSVDGSL</sequence>
<dbReference type="EMBL" id="VYZN01000059">
    <property type="protein sequence ID" value="KAE9525565.1"/>
    <property type="molecule type" value="Genomic_DNA"/>
</dbReference>
<dbReference type="Proteomes" id="UP000475862">
    <property type="component" value="Unassembled WGS sequence"/>
</dbReference>
<dbReference type="PANTHER" id="PTHR33273:SF2">
    <property type="entry name" value="ENDONUCLEASE_EXONUCLEASE_PHOSPHATASE DOMAIN-CONTAINING PROTEIN"/>
    <property type="match status" value="1"/>
</dbReference>
<comment type="caution">
    <text evidence="3">The sequence shown here is derived from an EMBL/GenBank/DDBJ whole genome shotgun (WGS) entry which is preliminary data.</text>
</comment>
<dbReference type="GO" id="GO:0003824">
    <property type="term" value="F:catalytic activity"/>
    <property type="evidence" value="ECO:0007669"/>
    <property type="project" value="InterPro"/>
</dbReference>
<dbReference type="InterPro" id="IPR005135">
    <property type="entry name" value="Endo/exonuclease/phosphatase"/>
</dbReference>
<name>A0A6G0T5D5_APHGL</name>
<protein>
    <recommendedName>
        <fullName evidence="2">Pre-C2HC domain-containing protein</fullName>
    </recommendedName>
</protein>
<evidence type="ECO:0000313" key="3">
    <source>
        <dbReference type="EMBL" id="KAE9525565.1"/>
    </source>
</evidence>
<evidence type="ECO:0000256" key="1">
    <source>
        <dbReference type="SAM" id="MobiDB-lite"/>
    </source>
</evidence>
<reference evidence="3 4" key="1">
    <citation type="submission" date="2019-08" db="EMBL/GenBank/DDBJ databases">
        <title>The genome of the soybean aphid Biotype 1, its phylome, world population structure and adaptation to the North American continent.</title>
        <authorList>
            <person name="Giordano R."/>
            <person name="Donthu R.K."/>
            <person name="Hernandez A.G."/>
            <person name="Wright C.L."/>
            <person name="Zimin A.V."/>
        </authorList>
    </citation>
    <scope>NUCLEOTIDE SEQUENCE [LARGE SCALE GENOMIC DNA]</scope>
    <source>
        <tissue evidence="3">Whole aphids</tissue>
    </source>
</reference>
<dbReference type="InterPro" id="IPR006579">
    <property type="entry name" value="Pre_C2HC_dom"/>
</dbReference>
<evidence type="ECO:0000313" key="4">
    <source>
        <dbReference type="Proteomes" id="UP000475862"/>
    </source>
</evidence>
<proteinExistence type="predicted"/>
<feature type="region of interest" description="Disordered" evidence="1">
    <location>
        <begin position="936"/>
        <end position="961"/>
    </location>
</feature>